<feature type="region of interest" description="Disordered" evidence="9">
    <location>
        <begin position="809"/>
        <end position="841"/>
    </location>
</feature>
<evidence type="ECO:0000256" key="5">
    <source>
        <dbReference type="ARBA" id="ARBA00022723"/>
    </source>
</evidence>
<dbReference type="GO" id="GO:0043130">
    <property type="term" value="F:ubiquitin binding"/>
    <property type="evidence" value="ECO:0007669"/>
    <property type="project" value="InterPro"/>
</dbReference>
<dbReference type="Gene3D" id="1.25.40.90">
    <property type="match status" value="1"/>
</dbReference>
<dbReference type="CDD" id="cd15720">
    <property type="entry name" value="FYVE_Hrs"/>
    <property type="match status" value="1"/>
</dbReference>
<comment type="subcellular location">
    <subcellularLocation>
        <location evidence="1">Cytoplasm</location>
    </subcellularLocation>
</comment>
<dbReference type="InterPro" id="IPR024641">
    <property type="entry name" value="HRS_helical"/>
</dbReference>
<dbReference type="PROSITE" id="PS50179">
    <property type="entry name" value="VHS"/>
    <property type="match status" value="1"/>
</dbReference>
<dbReference type="CDD" id="cd21387">
    <property type="entry name" value="GAT_Hrs"/>
    <property type="match status" value="1"/>
</dbReference>
<dbReference type="Pfam" id="PF01363">
    <property type="entry name" value="FYVE"/>
    <property type="match status" value="1"/>
</dbReference>
<evidence type="ECO:0000256" key="1">
    <source>
        <dbReference type="ARBA" id="ARBA00004496"/>
    </source>
</evidence>
<dbReference type="GO" id="GO:0008270">
    <property type="term" value="F:zinc ion binding"/>
    <property type="evidence" value="ECO:0007669"/>
    <property type="project" value="UniProtKB-KW"/>
</dbReference>
<evidence type="ECO:0000313" key="12">
    <source>
        <dbReference type="EMBL" id="KAF7634877.1"/>
    </source>
</evidence>
<dbReference type="InterPro" id="IPR021757">
    <property type="entry name" value="Ribosomal_mL46_N"/>
</dbReference>
<dbReference type="EMBL" id="JABEBT010000050">
    <property type="protein sequence ID" value="KAF7634877.1"/>
    <property type="molecule type" value="Genomic_DNA"/>
</dbReference>
<dbReference type="InterPro" id="IPR013083">
    <property type="entry name" value="Znf_RING/FYVE/PHD"/>
</dbReference>
<dbReference type="Pfam" id="PF12210">
    <property type="entry name" value="Hrs_helical"/>
    <property type="match status" value="1"/>
</dbReference>
<comment type="caution">
    <text evidence="12">The sequence shown here is derived from an EMBL/GenBank/DDBJ whole genome shotgun (WGS) entry which is preliminary data.</text>
</comment>
<proteinExistence type="predicted"/>
<keyword evidence="7" id="KW-0862">Zinc</keyword>
<dbReference type="InterPro" id="IPR017073">
    <property type="entry name" value="HGS/VPS27"/>
</dbReference>
<dbReference type="GO" id="GO:0032456">
    <property type="term" value="P:endocytic recycling"/>
    <property type="evidence" value="ECO:0007669"/>
    <property type="project" value="TreeGrafter"/>
</dbReference>
<dbReference type="AlphaFoldDB" id="A0A8S9ZN12"/>
<dbReference type="Gene3D" id="3.30.40.10">
    <property type="entry name" value="Zinc/RING finger domain, C3HC4 (zinc finger)"/>
    <property type="match status" value="1"/>
</dbReference>
<dbReference type="InterPro" id="IPR000306">
    <property type="entry name" value="Znf_FYVE"/>
</dbReference>
<dbReference type="InterPro" id="IPR003903">
    <property type="entry name" value="UIM_dom"/>
</dbReference>
<evidence type="ECO:0000256" key="8">
    <source>
        <dbReference type="PROSITE-ProRule" id="PRU00091"/>
    </source>
</evidence>
<feature type="compositionally biased region" description="Basic residues" evidence="9">
    <location>
        <begin position="830"/>
        <end position="841"/>
    </location>
</feature>
<protein>
    <recommendedName>
        <fullName evidence="2">Hepatocyte growth factor-regulated tyrosine kinase substrate</fullName>
    </recommendedName>
</protein>
<dbReference type="PROSITE" id="PS50178">
    <property type="entry name" value="ZF_FYVE"/>
    <property type="match status" value="1"/>
</dbReference>
<dbReference type="GO" id="GO:0031623">
    <property type="term" value="P:receptor internalization"/>
    <property type="evidence" value="ECO:0007669"/>
    <property type="project" value="TreeGrafter"/>
</dbReference>
<dbReference type="InterPro" id="IPR017455">
    <property type="entry name" value="Znf_FYVE-rel"/>
</dbReference>
<keyword evidence="5" id="KW-0479">Metal-binding</keyword>
<keyword evidence="13" id="KW-1185">Reference proteome</keyword>
<dbReference type="PANTHER" id="PTHR46275:SF1">
    <property type="entry name" value="HEPATOCYTE GROWTH FACTOR-REGULATED TYROSINE KINASE SUBSTRATE"/>
    <property type="match status" value="1"/>
</dbReference>
<dbReference type="SUPFAM" id="SSF57903">
    <property type="entry name" value="FYVE/PHD zinc finger"/>
    <property type="match status" value="1"/>
</dbReference>
<accession>A0A8S9ZN12</accession>
<evidence type="ECO:0000256" key="6">
    <source>
        <dbReference type="ARBA" id="ARBA00022771"/>
    </source>
</evidence>
<dbReference type="OrthoDB" id="957735at2759"/>
<dbReference type="InterPro" id="IPR002014">
    <property type="entry name" value="VHS_dom"/>
</dbReference>
<evidence type="ECO:0000259" key="11">
    <source>
        <dbReference type="PROSITE" id="PS50179"/>
    </source>
</evidence>
<dbReference type="Pfam" id="PF11788">
    <property type="entry name" value="MRP-L46"/>
    <property type="match status" value="1"/>
</dbReference>
<evidence type="ECO:0000259" key="10">
    <source>
        <dbReference type="PROSITE" id="PS50178"/>
    </source>
</evidence>
<dbReference type="Pfam" id="PF00790">
    <property type="entry name" value="VHS"/>
    <property type="match status" value="1"/>
</dbReference>
<feature type="domain" description="FYVE-type" evidence="10">
    <location>
        <begin position="426"/>
        <end position="486"/>
    </location>
</feature>
<dbReference type="SUPFAM" id="SSF48464">
    <property type="entry name" value="ENTH/VHS domain"/>
    <property type="match status" value="1"/>
</dbReference>
<dbReference type="GO" id="GO:0005769">
    <property type="term" value="C:early endosome"/>
    <property type="evidence" value="ECO:0007669"/>
    <property type="project" value="TreeGrafter"/>
</dbReference>
<sequence length="841" mass="96959">MKYLFRSLHTSSVFCSTNFKQFQLNPQKWRIEVSLVIYRLPIIAPPMTSVEKNFSQLSELREHQTSYKCDFELNLEKDAILLEKRKKMEAEGKDLSQLDQQLGVSSFQLQNEWSERAKKLIETYSLDNPSNNNSLDFKCLKRNLDRKLILAVKQKFEDAHSEEYISPWILPQLMNKKGETLKETALRLLSLSLPFEDSKDHCSFEFQMFGNAPIGHYLYKFTNVMKDRLGVDGSALFFFPVQIHTNNAAIHSWSEIDFNKNKISDYKWCTREEFDQLVNAATDQTLVEPNWEGILECVDLIRGKEVPVKDAIKAIQKRYHNQNPHVAHHALMVLEACVKNCGTKFIAEIATKEFMEDLKSLLISNPQASVRTKILELIQCWTSAFKGISEYKIVEDTHSLLKMNGFEFPPIDEAKAMFLAVSAPDWAEGDNCYRCRVEFGVFTRKHHCRACGQIFCDKCSSKQMLLPQFGIEKKVRVCEACFDKKTIQPQPKAESNKAMEDAAAREKAIKEAEAKEQEELELALAISQSEAEAKHIYNGIDVSYANKGANEKTFSGYGQKQETVPSIPVTYKDEVNLAGMMADDSQEQPIDSVLATYLDRDYWERKRREVEEQPLRATAPPPSEISISISSSISQQPQQNGTYKNILKTPITSSNNVNYSQNEGLNYSILEDQQHQVPQQQQQFVDNMAQNYSKLNIGTPFVEKNESDGVEEVAETLTFCNALNERVDTMKTRMRSNQLRGRSIVNDSAIHTLFSQLTELHAVVIQRMTKLEEQRDHFEKLQDHLAHIQEARQAINALREENERQRLERIREENNRRKSQLRQKLEDMRHKKRVSHKAYFG</sequence>
<evidence type="ECO:0000256" key="3">
    <source>
        <dbReference type="ARBA" id="ARBA00022490"/>
    </source>
</evidence>
<dbReference type="InterPro" id="IPR008942">
    <property type="entry name" value="ENTH_VHS"/>
</dbReference>
<dbReference type="GO" id="GO:0035091">
    <property type="term" value="F:phosphatidylinositol binding"/>
    <property type="evidence" value="ECO:0007669"/>
    <property type="project" value="InterPro"/>
</dbReference>
<gene>
    <name evidence="12" type="ORF">Mgra_00005769</name>
</gene>
<feature type="domain" description="VHS" evidence="11">
    <location>
        <begin position="281"/>
        <end position="409"/>
    </location>
</feature>
<evidence type="ECO:0000256" key="2">
    <source>
        <dbReference type="ARBA" id="ARBA00015450"/>
    </source>
</evidence>
<keyword evidence="3" id="KW-0963">Cytoplasm</keyword>
<dbReference type="SMART" id="SM00064">
    <property type="entry name" value="FYVE"/>
    <property type="match status" value="1"/>
</dbReference>
<name>A0A8S9ZN12_9BILA</name>
<keyword evidence="4" id="KW-0597">Phosphoprotein</keyword>
<evidence type="ECO:0000313" key="13">
    <source>
        <dbReference type="Proteomes" id="UP000605970"/>
    </source>
</evidence>
<dbReference type="Proteomes" id="UP000605970">
    <property type="component" value="Unassembled WGS sequence"/>
</dbReference>
<dbReference type="SMART" id="SM00288">
    <property type="entry name" value="VHS"/>
    <property type="match status" value="1"/>
</dbReference>
<organism evidence="12 13">
    <name type="scientific">Meloidogyne graminicola</name>
    <dbReference type="NCBI Taxonomy" id="189291"/>
    <lineage>
        <taxon>Eukaryota</taxon>
        <taxon>Metazoa</taxon>
        <taxon>Ecdysozoa</taxon>
        <taxon>Nematoda</taxon>
        <taxon>Chromadorea</taxon>
        <taxon>Rhabditida</taxon>
        <taxon>Tylenchina</taxon>
        <taxon>Tylenchomorpha</taxon>
        <taxon>Tylenchoidea</taxon>
        <taxon>Meloidogynidae</taxon>
        <taxon>Meloidogyninae</taxon>
        <taxon>Meloidogyne</taxon>
    </lineage>
</organism>
<evidence type="ECO:0000256" key="7">
    <source>
        <dbReference type="ARBA" id="ARBA00022833"/>
    </source>
</evidence>
<evidence type="ECO:0000256" key="4">
    <source>
        <dbReference type="ARBA" id="ARBA00022553"/>
    </source>
</evidence>
<dbReference type="PANTHER" id="PTHR46275">
    <property type="entry name" value="HEPATOCYTE GROWTH FACTOR-REGULATED TYROSINE KINASE SUBSTRATE"/>
    <property type="match status" value="1"/>
</dbReference>
<keyword evidence="6 8" id="KW-0863">Zinc-finger</keyword>
<dbReference type="Gene3D" id="1.20.5.1940">
    <property type="match status" value="1"/>
</dbReference>
<dbReference type="InterPro" id="IPR011011">
    <property type="entry name" value="Znf_FYVE_PHD"/>
</dbReference>
<dbReference type="PROSITE" id="PS50330">
    <property type="entry name" value="UIM"/>
    <property type="match status" value="1"/>
</dbReference>
<reference evidence="12" key="1">
    <citation type="journal article" date="2020" name="Ecol. Evol.">
        <title>Genome structure and content of the rice root-knot nematode (Meloidogyne graminicola).</title>
        <authorList>
            <person name="Phan N.T."/>
            <person name="Danchin E.G.J."/>
            <person name="Klopp C."/>
            <person name="Perfus-Barbeoch L."/>
            <person name="Kozlowski D.K."/>
            <person name="Koutsovoulos G.D."/>
            <person name="Lopez-Roques C."/>
            <person name="Bouchez O."/>
            <person name="Zahm M."/>
            <person name="Besnard G."/>
            <person name="Bellafiore S."/>
        </authorList>
    </citation>
    <scope>NUCLEOTIDE SEQUENCE</scope>
    <source>
        <strain evidence="12">VN-18</strain>
    </source>
</reference>
<evidence type="ECO:0000256" key="9">
    <source>
        <dbReference type="SAM" id="MobiDB-lite"/>
    </source>
</evidence>